<gene>
    <name evidence="1" type="ORF">CC80DRAFT_567623</name>
</gene>
<evidence type="ECO:0000313" key="2">
    <source>
        <dbReference type="Proteomes" id="UP000800035"/>
    </source>
</evidence>
<proteinExistence type="predicted"/>
<evidence type="ECO:0000313" key="1">
    <source>
        <dbReference type="EMBL" id="KAF1954385.1"/>
    </source>
</evidence>
<keyword evidence="2" id="KW-1185">Reference proteome</keyword>
<protein>
    <submittedName>
        <fullName evidence="1">Uncharacterized protein</fullName>
    </submittedName>
</protein>
<organism evidence="1 2">
    <name type="scientific">Byssothecium circinans</name>
    <dbReference type="NCBI Taxonomy" id="147558"/>
    <lineage>
        <taxon>Eukaryota</taxon>
        <taxon>Fungi</taxon>
        <taxon>Dikarya</taxon>
        <taxon>Ascomycota</taxon>
        <taxon>Pezizomycotina</taxon>
        <taxon>Dothideomycetes</taxon>
        <taxon>Pleosporomycetidae</taxon>
        <taxon>Pleosporales</taxon>
        <taxon>Massarineae</taxon>
        <taxon>Massarinaceae</taxon>
        <taxon>Byssothecium</taxon>
    </lineage>
</organism>
<dbReference type="EMBL" id="ML976999">
    <property type="protein sequence ID" value="KAF1954385.1"/>
    <property type="molecule type" value="Genomic_DNA"/>
</dbReference>
<dbReference type="AlphaFoldDB" id="A0A6A5TNV2"/>
<accession>A0A6A5TNV2</accession>
<sequence length="508" mass="57433">METDVEDIVGLVHDLNVADDASQDPGHGGQGPLRSTCSSLQDSVHMLIQSTNTITSQSQTVNSLANDTNSSGNLSIADVCSLRGAAKRLTDISFSLQRTIDALNEATERSVIIRLRSLGSPIPTTVFKILSHFDKQIKDIIREVLNNTSDRDVLWKVAEECYKQAISRSGSLDADNYFVPVEEAPLGWPYDSDFESEEYYEHESRLEVDENYAAAFQGRIERRIEARRKDRQIWPEFWVRVLNNSPAGPTLFYPPASVSAQNLNFDSIPKYLFRTFNEASSGRNNESVTASMASIKSCFGGEKSDNLMSWTSSLLFAIQYAVWRHKTRGCYLSDIKICVVDTRKFPQGQFAQDIWLLNAYHETAEQLDDPRIRRFFKFRLENEDFYNGEYLSQGVLNHANRSCLVSLGKLVQAGLFQLYPEFNDPRGSEKWSKRVLELRQIWSAEQTTNDREIELALSVGRNCFPHFGPYDIASILLTFKNRKLSRLNLAGEKPFLYSSSGGDPSSSD</sequence>
<dbReference type="OrthoDB" id="4152607at2759"/>
<reference evidence="1" key="1">
    <citation type="journal article" date="2020" name="Stud. Mycol.">
        <title>101 Dothideomycetes genomes: a test case for predicting lifestyles and emergence of pathogens.</title>
        <authorList>
            <person name="Haridas S."/>
            <person name="Albert R."/>
            <person name="Binder M."/>
            <person name="Bloem J."/>
            <person name="Labutti K."/>
            <person name="Salamov A."/>
            <person name="Andreopoulos B."/>
            <person name="Baker S."/>
            <person name="Barry K."/>
            <person name="Bills G."/>
            <person name="Bluhm B."/>
            <person name="Cannon C."/>
            <person name="Castanera R."/>
            <person name="Culley D."/>
            <person name="Daum C."/>
            <person name="Ezra D."/>
            <person name="Gonzalez J."/>
            <person name="Henrissat B."/>
            <person name="Kuo A."/>
            <person name="Liang C."/>
            <person name="Lipzen A."/>
            <person name="Lutzoni F."/>
            <person name="Magnuson J."/>
            <person name="Mondo S."/>
            <person name="Nolan M."/>
            <person name="Ohm R."/>
            <person name="Pangilinan J."/>
            <person name="Park H.-J."/>
            <person name="Ramirez L."/>
            <person name="Alfaro M."/>
            <person name="Sun H."/>
            <person name="Tritt A."/>
            <person name="Yoshinaga Y."/>
            <person name="Zwiers L.-H."/>
            <person name="Turgeon B."/>
            <person name="Goodwin S."/>
            <person name="Spatafora J."/>
            <person name="Crous P."/>
            <person name="Grigoriev I."/>
        </authorList>
    </citation>
    <scope>NUCLEOTIDE SEQUENCE</scope>
    <source>
        <strain evidence="1">CBS 675.92</strain>
    </source>
</reference>
<name>A0A6A5TNV2_9PLEO</name>
<dbReference type="Proteomes" id="UP000800035">
    <property type="component" value="Unassembled WGS sequence"/>
</dbReference>